<proteinExistence type="inferred from homology"/>
<comment type="similarity">
    <text evidence="1">Belongs to the metallophosphoesterase superfamily. YfcE family.</text>
</comment>
<evidence type="ECO:0000259" key="2">
    <source>
        <dbReference type="Pfam" id="PF12850"/>
    </source>
</evidence>
<feature type="domain" description="Calcineurin-like phosphoesterase" evidence="2">
    <location>
        <begin position="61"/>
        <end position="255"/>
    </location>
</feature>
<dbReference type="Pfam" id="PF12850">
    <property type="entry name" value="Metallophos_2"/>
    <property type="match status" value="1"/>
</dbReference>
<protein>
    <recommendedName>
        <fullName evidence="2">Calcineurin-like phosphoesterase domain-containing protein</fullName>
    </recommendedName>
</protein>
<evidence type="ECO:0000313" key="3">
    <source>
        <dbReference type="EMBL" id="QHQ25211.1"/>
    </source>
</evidence>
<dbReference type="InterPro" id="IPR024654">
    <property type="entry name" value="Calcineurin-like_PHP_lpxH"/>
</dbReference>
<sequence length="319" mass="35596">MWLPLLVASKRTLITVTIFILLFSAICRPMKTCWSREEHLMRSMLHSAVALPIPQVKGYKMKTGIISDIHEDVIRLEASLRLLDAAGVDDVICLGDIVGYSVPFYGYLKTRDANRCVDLVRATCSATVIGNHDLFAVQRLPVKSGSFVFPDEWYSLSFAERQKRAKGDVFLYEDHELPSLLTEENKAWLGALPEMVIKHYGTHNVFISHYASPDLTGCCTAEVSTSIDLSAHFDVLEMNHCIYGFSGNDHIPGMKIFDTAQVRQYGFEKIALTEKAAWITGPTISLGTVPNGVMLYDSDERTISVLPLEGRLHTLPLSI</sequence>
<dbReference type="SUPFAM" id="SSF56300">
    <property type="entry name" value="Metallo-dependent phosphatases"/>
    <property type="match status" value="1"/>
</dbReference>
<dbReference type="InterPro" id="IPR029052">
    <property type="entry name" value="Metallo-depent_PP-like"/>
</dbReference>
<evidence type="ECO:0000256" key="1">
    <source>
        <dbReference type="ARBA" id="ARBA00008950"/>
    </source>
</evidence>
<accession>A0AAP9IJR7</accession>
<organism evidence="3 4">
    <name type="scientific">Pectobacterium parvum</name>
    <dbReference type="NCBI Taxonomy" id="2778550"/>
    <lineage>
        <taxon>Bacteria</taxon>
        <taxon>Pseudomonadati</taxon>
        <taxon>Pseudomonadota</taxon>
        <taxon>Gammaproteobacteria</taxon>
        <taxon>Enterobacterales</taxon>
        <taxon>Pectobacteriaceae</taxon>
        <taxon>Pectobacterium</taxon>
    </lineage>
</organism>
<dbReference type="Proteomes" id="UP000464054">
    <property type="component" value="Chromosome"/>
</dbReference>
<name>A0AAP9IJR7_9GAMM</name>
<dbReference type="AlphaFoldDB" id="A0AAP9IJR7"/>
<reference evidence="4" key="1">
    <citation type="submission" date="2019-11" db="EMBL/GenBank/DDBJ databases">
        <authorList>
            <person name="Jee S."/>
        </authorList>
    </citation>
    <scope>NUCLEOTIDE SEQUENCE [LARGE SCALE GENOMIC DNA]</scope>
    <source>
        <strain evidence="4">PZ1</strain>
    </source>
</reference>
<dbReference type="CDD" id="cd00838">
    <property type="entry name" value="MPP_superfamily"/>
    <property type="match status" value="1"/>
</dbReference>
<evidence type="ECO:0000313" key="4">
    <source>
        <dbReference type="Proteomes" id="UP000464054"/>
    </source>
</evidence>
<gene>
    <name evidence="3" type="ORF">GMX10_14940</name>
</gene>
<dbReference type="EMBL" id="CP046377">
    <property type="protein sequence ID" value="QHQ25211.1"/>
    <property type="molecule type" value="Genomic_DNA"/>
</dbReference>
<dbReference type="Gene3D" id="3.60.21.10">
    <property type="match status" value="1"/>
</dbReference>